<evidence type="ECO:0008006" key="8">
    <source>
        <dbReference type="Google" id="ProtNLM"/>
    </source>
</evidence>
<evidence type="ECO:0000256" key="1">
    <source>
        <dbReference type="ARBA" id="ARBA00004141"/>
    </source>
</evidence>
<dbReference type="InterPro" id="IPR030185">
    <property type="entry name" value="Mae1"/>
</dbReference>
<dbReference type="EMBL" id="NAJQ01001837">
    <property type="protein sequence ID" value="TKA52213.1"/>
    <property type="molecule type" value="Genomic_DNA"/>
</dbReference>
<comment type="subcellular location">
    <subcellularLocation>
        <location evidence="1">Membrane</location>
        <topology evidence="1">Multi-pass membrane protein</topology>
    </subcellularLocation>
</comment>
<keyword evidence="3 5" id="KW-1133">Transmembrane helix</keyword>
<dbReference type="InterPro" id="IPR004695">
    <property type="entry name" value="SLAC1/Mae1/Ssu1/TehA"/>
</dbReference>
<evidence type="ECO:0000256" key="2">
    <source>
        <dbReference type="ARBA" id="ARBA00022692"/>
    </source>
</evidence>
<name>A0A4U0VS04_9PEZI</name>
<keyword evidence="2 5" id="KW-0812">Transmembrane</keyword>
<sequence>ALKVLFWMYCAAVLLVAIFQYYIFFQSERLQVKDAVPAWVFPVYPLLVVAPMAGTMIPSQPTAAGYSMWVAAVMLQGLAWTVSIMVYAMYMQRLMTSELPSPPTRPGMYISVGPAGYTAAGLISLGTQAPNVLPSNAFGVSNVPDGQIVRALGIIAGTFVIMFSVWFFFISSVAIVAGVKRMTFTLSWWAFVFPNAGLTLAAIQLGKAFSSPGINGVCTALTLFLVVMWLITAAAHIRALWQGSIL</sequence>
<protein>
    <recommendedName>
        <fullName evidence="8">Malic acid transport protein</fullName>
    </recommendedName>
</protein>
<keyword evidence="4 5" id="KW-0472">Membrane</keyword>
<dbReference type="PANTHER" id="PTHR31162:SF0">
    <property type="entry name" value="MALIC ACID TRANSPORT PROTEIN"/>
    <property type="match status" value="1"/>
</dbReference>
<dbReference type="STRING" id="329884.A0A4U0VS04"/>
<reference evidence="6 7" key="1">
    <citation type="submission" date="2017-03" db="EMBL/GenBank/DDBJ databases">
        <title>Genomes of endolithic fungi from Antarctica.</title>
        <authorList>
            <person name="Coleine C."/>
            <person name="Masonjones S."/>
            <person name="Stajich J.E."/>
        </authorList>
    </citation>
    <scope>NUCLEOTIDE SEQUENCE [LARGE SCALE GENOMIC DNA]</scope>
    <source>
        <strain evidence="6 7">CCFEE 5184</strain>
    </source>
</reference>
<proteinExistence type="predicted"/>
<evidence type="ECO:0000313" key="6">
    <source>
        <dbReference type="EMBL" id="TKA52213.1"/>
    </source>
</evidence>
<feature type="transmembrane region" description="Helical" evidence="5">
    <location>
        <begin position="188"/>
        <end position="209"/>
    </location>
</feature>
<dbReference type="AlphaFoldDB" id="A0A4U0VS04"/>
<evidence type="ECO:0000313" key="7">
    <source>
        <dbReference type="Proteomes" id="UP000309340"/>
    </source>
</evidence>
<accession>A0A4U0VS04</accession>
<gene>
    <name evidence="6" type="ORF">B0A55_12829</name>
</gene>
<organism evidence="6 7">
    <name type="scientific">Friedmanniomyces simplex</name>
    <dbReference type="NCBI Taxonomy" id="329884"/>
    <lineage>
        <taxon>Eukaryota</taxon>
        <taxon>Fungi</taxon>
        <taxon>Dikarya</taxon>
        <taxon>Ascomycota</taxon>
        <taxon>Pezizomycotina</taxon>
        <taxon>Dothideomycetes</taxon>
        <taxon>Dothideomycetidae</taxon>
        <taxon>Mycosphaerellales</taxon>
        <taxon>Teratosphaeriaceae</taxon>
        <taxon>Friedmanniomyces</taxon>
    </lineage>
</organism>
<dbReference type="GO" id="GO:0015140">
    <property type="term" value="F:malate transmembrane transporter activity"/>
    <property type="evidence" value="ECO:0007669"/>
    <property type="project" value="InterPro"/>
</dbReference>
<evidence type="ECO:0000256" key="5">
    <source>
        <dbReference type="SAM" id="Phobius"/>
    </source>
</evidence>
<dbReference type="Pfam" id="PF03595">
    <property type="entry name" value="SLAC1"/>
    <property type="match status" value="1"/>
</dbReference>
<dbReference type="Proteomes" id="UP000309340">
    <property type="component" value="Unassembled WGS sequence"/>
</dbReference>
<feature type="transmembrane region" description="Helical" evidence="5">
    <location>
        <begin position="66"/>
        <end position="88"/>
    </location>
</feature>
<evidence type="ECO:0000256" key="4">
    <source>
        <dbReference type="ARBA" id="ARBA00023136"/>
    </source>
</evidence>
<dbReference type="GO" id="GO:0016020">
    <property type="term" value="C:membrane"/>
    <property type="evidence" value="ECO:0007669"/>
    <property type="project" value="UniProtKB-SubCell"/>
</dbReference>
<feature type="transmembrane region" description="Helical" evidence="5">
    <location>
        <begin position="109"/>
        <end position="128"/>
    </location>
</feature>
<keyword evidence="7" id="KW-1185">Reference proteome</keyword>
<dbReference type="InterPro" id="IPR038665">
    <property type="entry name" value="Voltage-dep_anion_channel_sf"/>
</dbReference>
<dbReference type="Gene3D" id="1.50.10.150">
    <property type="entry name" value="Voltage-dependent anion channel"/>
    <property type="match status" value="1"/>
</dbReference>
<feature type="transmembrane region" description="Helical" evidence="5">
    <location>
        <begin position="6"/>
        <end position="24"/>
    </location>
</feature>
<feature type="transmembrane region" description="Helical" evidence="5">
    <location>
        <begin position="148"/>
        <end position="176"/>
    </location>
</feature>
<comment type="caution">
    <text evidence="6">The sequence shown here is derived from an EMBL/GenBank/DDBJ whole genome shotgun (WGS) entry which is preliminary data.</text>
</comment>
<feature type="transmembrane region" description="Helical" evidence="5">
    <location>
        <begin position="36"/>
        <end position="54"/>
    </location>
</feature>
<feature type="non-terminal residue" evidence="6">
    <location>
        <position position="1"/>
    </location>
</feature>
<evidence type="ECO:0000256" key="3">
    <source>
        <dbReference type="ARBA" id="ARBA00022989"/>
    </source>
</evidence>
<dbReference type="PANTHER" id="PTHR31162">
    <property type="entry name" value="MALIC ACID TRANSPORT PROTEIN-RELATED"/>
    <property type="match status" value="1"/>
</dbReference>
<dbReference type="OrthoDB" id="2901184at2759"/>